<sequence length="269" mass="30089">MTPSSPQLRTLLSWLQRPARLRGQAVLGVHPNPTLLTGAPLNSKVFLLYIGCDPKFWYTTIARNDPWLRIAYNQRGTIPFDLFTYKKLSHPVGTCPSHWILRSSLTMLIVAAPEVALLDKQRTNSNGLRLPAILTELFDNFAKHDFTSPHGVQIATDYINSHLMSVLRPEDIIYRSVSKVLEQRIDKALLCEHLADPAAYGPPQLLKQLSSADKQHDGHAFKQAGDLETCHCPSCEAEKKLGQTDWSRQSNVLGVGTLAEVLNRAYPRS</sequence>
<proteinExistence type="predicted"/>
<gene>
    <name evidence="1" type="ORF">CALCODRAFT_164361</name>
</gene>
<dbReference type="AlphaFoldDB" id="A0A165CIB8"/>
<keyword evidence="2" id="KW-1185">Reference proteome</keyword>
<reference evidence="1 2" key="1">
    <citation type="journal article" date="2016" name="Mol. Biol. Evol.">
        <title>Comparative Genomics of Early-Diverging Mushroom-Forming Fungi Provides Insights into the Origins of Lignocellulose Decay Capabilities.</title>
        <authorList>
            <person name="Nagy L.G."/>
            <person name="Riley R."/>
            <person name="Tritt A."/>
            <person name="Adam C."/>
            <person name="Daum C."/>
            <person name="Floudas D."/>
            <person name="Sun H."/>
            <person name="Yadav J.S."/>
            <person name="Pangilinan J."/>
            <person name="Larsson K.H."/>
            <person name="Matsuura K."/>
            <person name="Barry K."/>
            <person name="Labutti K."/>
            <person name="Kuo R."/>
            <person name="Ohm R.A."/>
            <person name="Bhattacharya S.S."/>
            <person name="Shirouzu T."/>
            <person name="Yoshinaga Y."/>
            <person name="Martin F.M."/>
            <person name="Grigoriev I.V."/>
            <person name="Hibbett D.S."/>
        </authorList>
    </citation>
    <scope>NUCLEOTIDE SEQUENCE [LARGE SCALE GENOMIC DNA]</scope>
    <source>
        <strain evidence="1 2">HHB12733</strain>
    </source>
</reference>
<accession>A0A165CIB8</accession>
<evidence type="ECO:0000313" key="1">
    <source>
        <dbReference type="EMBL" id="KZT50850.1"/>
    </source>
</evidence>
<name>A0A165CIB8_9BASI</name>
<dbReference type="Proteomes" id="UP000076842">
    <property type="component" value="Unassembled WGS sequence"/>
</dbReference>
<dbReference type="InParanoid" id="A0A165CIB8"/>
<dbReference type="EMBL" id="KV424140">
    <property type="protein sequence ID" value="KZT50850.1"/>
    <property type="molecule type" value="Genomic_DNA"/>
</dbReference>
<protein>
    <submittedName>
        <fullName evidence="1">Uncharacterized protein</fullName>
    </submittedName>
</protein>
<evidence type="ECO:0000313" key="2">
    <source>
        <dbReference type="Proteomes" id="UP000076842"/>
    </source>
</evidence>
<organism evidence="1 2">
    <name type="scientific">Calocera cornea HHB12733</name>
    <dbReference type="NCBI Taxonomy" id="1353952"/>
    <lineage>
        <taxon>Eukaryota</taxon>
        <taxon>Fungi</taxon>
        <taxon>Dikarya</taxon>
        <taxon>Basidiomycota</taxon>
        <taxon>Agaricomycotina</taxon>
        <taxon>Dacrymycetes</taxon>
        <taxon>Dacrymycetales</taxon>
        <taxon>Dacrymycetaceae</taxon>
        <taxon>Calocera</taxon>
    </lineage>
</organism>